<dbReference type="PANTHER" id="PTHR35532">
    <property type="entry name" value="SIMILAR TO POLYHYDROXYALKANOATE DEPOLYMERASE"/>
    <property type="match status" value="1"/>
</dbReference>
<gene>
    <name evidence="2" type="ORF">G5B17_08545</name>
</gene>
<dbReference type="InterPro" id="IPR002931">
    <property type="entry name" value="Transglutaminase-like"/>
</dbReference>
<reference evidence="2 3" key="1">
    <citation type="journal article" date="2020" name="Cell Host Microbe">
        <title>Functional and Genomic Variation between Human-Derived Isolates of Lachnospiraceae Reveals Inter- and Intra-Species Diversity.</title>
        <authorList>
            <person name="Sorbara M.T."/>
            <person name="Littmann E.R."/>
            <person name="Fontana E."/>
            <person name="Moody T.U."/>
            <person name="Kohout C.E."/>
            <person name="Gjonbalaj M."/>
            <person name="Eaton V."/>
            <person name="Seok R."/>
            <person name="Leiner I.M."/>
            <person name="Pamer E.G."/>
        </authorList>
    </citation>
    <scope>NUCLEOTIDE SEQUENCE [LARGE SCALE GENOMIC DNA]</scope>
    <source>
        <strain evidence="2 3">MSK.17.74</strain>
    </source>
</reference>
<dbReference type="SUPFAM" id="SSF54001">
    <property type="entry name" value="Cysteine proteinases"/>
    <property type="match status" value="1"/>
</dbReference>
<sequence>MFLEKNRDRIEKDFEDFSRELPGKAEEIKKRMEALSPDIVIGMKYLYSNMPYSDVGNYTFDTYLDYVQQGIYLWENSPYVKNYPELYFLNYVLFHRTNDEEIKPCRTYFWKKIKDKVQGKAMVEAALEINHWCAGEVMYQGTDMRTGSALEIYRSGVGRCGEEAVFVVNVMRSAGIPARPVYVPRWSHCDDNHAWVEVWCDGDWHYLGACEPEAVLDKGWFTNAASRAMMIGSRWYDRAMPDEKVIGKDGMNRIINLLGKYAKTRWITITVEDLDGTPAAGAKVRAEVMNYGEFSPIAIMEADKNGCISFETGFGSLLICAVYDGAYGEKVIDTREDDHFTCTLGEEYEDELWVDFDMNAPEDTGRIRWNITQEQEEENNRRIAAEAEHCRRKIEKFQPLWKRCLFGHTMKEVEPMMAVLSEKDRRDAFPEVLEGHYQEASVYREFNPDEIYIPYVWNPRVENEVLTRWRKKILGYFDKGQRDAFEADPKSIWTWIEENISVRNDKERLTAYTTPGAALELGIAGEKSHKVLFVAIARTLGIPARLNPADGAIEYWDGMRFVAVLEESRKESHLTVFAGEKGDWNYFQNWTIAVTDGRGYLTLDFSDRKWEAGKLELDIMPGDYRILTGNRLPNGNILGKRYDFHIEKDETKRVELELREYSLKEMFNRHSIPDSKLTDRAGNQVLVSELTGRRRCELSDAEHIDVPCKADEGLDAAVAFGDAAKRENSLVARNILFWLEEGREPTEHILNEMMDLKEKYEKIQKQVIFILRSKDSLKNATMVKCLELFPEIQVYFHDFGKDKEMTARRMYVDSEKLPLMVITEGPCQGIFAAAGYSVGMADMLMRIFEA</sequence>
<comment type="caution">
    <text evidence="2">The sequence shown here is derived from an EMBL/GenBank/DDBJ whole genome shotgun (WGS) entry which is preliminary data.</text>
</comment>
<evidence type="ECO:0000313" key="3">
    <source>
        <dbReference type="Proteomes" id="UP001644719"/>
    </source>
</evidence>
<dbReference type="Proteomes" id="UP001644719">
    <property type="component" value="Unassembled WGS sequence"/>
</dbReference>
<dbReference type="InterPro" id="IPR038765">
    <property type="entry name" value="Papain-like_cys_pep_sf"/>
</dbReference>
<dbReference type="PANTHER" id="PTHR35532:SF5">
    <property type="entry name" value="CARBOHYDRATE-BINDING DOMAIN-CONTAINING PROTEIN"/>
    <property type="match status" value="1"/>
</dbReference>
<dbReference type="RefSeq" id="WP_173769713.1">
    <property type="nucleotide sequence ID" value="NZ_JAAITS010000020.1"/>
</dbReference>
<proteinExistence type="predicted"/>
<dbReference type="Gene3D" id="2.60.40.1120">
    <property type="entry name" value="Carboxypeptidase-like, regulatory domain"/>
    <property type="match status" value="1"/>
</dbReference>
<dbReference type="SMART" id="SM00460">
    <property type="entry name" value="TGc"/>
    <property type="match status" value="1"/>
</dbReference>
<evidence type="ECO:0000259" key="1">
    <source>
        <dbReference type="SMART" id="SM00460"/>
    </source>
</evidence>
<dbReference type="EMBL" id="JAAITS010000020">
    <property type="protein sequence ID" value="NSG85483.1"/>
    <property type="molecule type" value="Genomic_DNA"/>
</dbReference>
<dbReference type="Gene3D" id="3.10.620.30">
    <property type="match status" value="1"/>
</dbReference>
<evidence type="ECO:0000313" key="2">
    <source>
        <dbReference type="EMBL" id="NSG85483.1"/>
    </source>
</evidence>
<dbReference type="Pfam" id="PF01841">
    <property type="entry name" value="Transglut_core"/>
    <property type="match status" value="2"/>
</dbReference>
<name>A0ABX2H7A2_9FIRM</name>
<organism evidence="2 3">
    <name type="scientific">Blautia faecis</name>
    <dbReference type="NCBI Taxonomy" id="871665"/>
    <lineage>
        <taxon>Bacteria</taxon>
        <taxon>Bacillati</taxon>
        <taxon>Bacillota</taxon>
        <taxon>Clostridia</taxon>
        <taxon>Lachnospirales</taxon>
        <taxon>Lachnospiraceae</taxon>
        <taxon>Blautia</taxon>
    </lineage>
</organism>
<keyword evidence="3" id="KW-1185">Reference proteome</keyword>
<protein>
    <submittedName>
        <fullName evidence="2">Transglutaminase domain-containing protein</fullName>
    </submittedName>
</protein>
<feature type="domain" description="Transglutaminase-like" evidence="1">
    <location>
        <begin position="152"/>
        <end position="211"/>
    </location>
</feature>
<accession>A0ABX2H7A2</accession>